<comment type="similarity">
    <text evidence="2 9">Belongs to the glycosyl hydrolase 10 (cellulase F) family.</text>
</comment>
<dbReference type="InterPro" id="IPR044846">
    <property type="entry name" value="GH10"/>
</dbReference>
<dbReference type="SUPFAM" id="SSF49299">
    <property type="entry name" value="PKD domain"/>
    <property type="match status" value="1"/>
</dbReference>
<evidence type="ECO:0000256" key="2">
    <source>
        <dbReference type="ARBA" id="ARBA00007495"/>
    </source>
</evidence>
<evidence type="ECO:0000256" key="4">
    <source>
        <dbReference type="ARBA" id="ARBA00022729"/>
    </source>
</evidence>
<evidence type="ECO:0000256" key="8">
    <source>
        <dbReference type="ARBA" id="ARBA00023326"/>
    </source>
</evidence>
<evidence type="ECO:0000259" key="12">
    <source>
        <dbReference type="PROSITE" id="PS51760"/>
    </source>
</evidence>
<dbReference type="Gene3D" id="3.20.20.80">
    <property type="entry name" value="Glycosidases"/>
    <property type="match status" value="1"/>
</dbReference>
<organism evidence="13 14">
    <name type="scientific">Alteromonas gilva</name>
    <dbReference type="NCBI Taxonomy" id="2987522"/>
    <lineage>
        <taxon>Bacteria</taxon>
        <taxon>Pseudomonadati</taxon>
        <taxon>Pseudomonadota</taxon>
        <taxon>Gammaproteobacteria</taxon>
        <taxon>Alteromonadales</taxon>
        <taxon>Alteromonadaceae</taxon>
        <taxon>Alteromonas/Salinimonas group</taxon>
        <taxon>Alteromonas</taxon>
    </lineage>
</organism>
<evidence type="ECO:0000256" key="9">
    <source>
        <dbReference type="RuleBase" id="RU361174"/>
    </source>
</evidence>
<dbReference type="SMART" id="SM00633">
    <property type="entry name" value="Glyco_10"/>
    <property type="match status" value="1"/>
</dbReference>
<evidence type="ECO:0000256" key="1">
    <source>
        <dbReference type="ARBA" id="ARBA00000681"/>
    </source>
</evidence>
<feature type="signal peptide" evidence="11">
    <location>
        <begin position="1"/>
        <end position="23"/>
    </location>
</feature>
<feature type="chain" id="PRO_5045879602" description="Beta-xylanase" evidence="11">
    <location>
        <begin position="24"/>
        <end position="739"/>
    </location>
</feature>
<dbReference type="SUPFAM" id="SSF51445">
    <property type="entry name" value="(Trans)glycosidases"/>
    <property type="match status" value="1"/>
</dbReference>
<dbReference type="PANTHER" id="PTHR31490">
    <property type="entry name" value="GLYCOSYL HYDROLASE"/>
    <property type="match status" value="1"/>
</dbReference>
<evidence type="ECO:0000313" key="14">
    <source>
        <dbReference type="Proteomes" id="UP001218788"/>
    </source>
</evidence>
<comment type="caution">
    <text evidence="13">The sequence shown here is derived from an EMBL/GenBank/DDBJ whole genome shotgun (WGS) entry which is preliminary data.</text>
</comment>
<keyword evidence="5 9" id="KW-0378">Hydrolase</keyword>
<comment type="catalytic activity">
    <reaction evidence="1 9">
        <text>Endohydrolysis of (1-&gt;4)-beta-D-xylosidic linkages in xylans.</text>
        <dbReference type="EC" id="3.2.1.8"/>
    </reaction>
</comment>
<gene>
    <name evidence="13" type="ORF">OIK42_02430</name>
</gene>
<keyword evidence="7 9" id="KW-0326">Glycosidase</keyword>
<reference evidence="13 14" key="1">
    <citation type="submission" date="2022-10" db="EMBL/GenBank/DDBJ databases">
        <title>Alteromonas sp. chi3 Genome sequencing.</title>
        <authorList>
            <person name="Park S."/>
        </authorList>
    </citation>
    <scope>NUCLEOTIDE SEQUENCE [LARGE SCALE GENOMIC DNA]</scope>
    <source>
        <strain evidence="14">chi3</strain>
    </source>
</reference>
<feature type="compositionally biased region" description="Pro residues" evidence="10">
    <location>
        <begin position="30"/>
        <end position="42"/>
    </location>
</feature>
<dbReference type="InterPro" id="IPR001000">
    <property type="entry name" value="GH10_dom"/>
</dbReference>
<dbReference type="Pfam" id="PF00331">
    <property type="entry name" value="Glyco_hydro_10"/>
    <property type="match status" value="1"/>
</dbReference>
<dbReference type="Proteomes" id="UP001218788">
    <property type="component" value="Unassembled WGS sequence"/>
</dbReference>
<keyword evidence="8 9" id="KW-0624">Polysaccharide degradation</keyword>
<dbReference type="RefSeq" id="WP_273638071.1">
    <property type="nucleotide sequence ID" value="NZ_JAQQXP010000001.1"/>
</dbReference>
<dbReference type="PANTHER" id="PTHR31490:SF88">
    <property type="entry name" value="BETA-XYLANASE"/>
    <property type="match status" value="1"/>
</dbReference>
<dbReference type="EC" id="3.2.1.8" evidence="9"/>
<evidence type="ECO:0000256" key="7">
    <source>
        <dbReference type="ARBA" id="ARBA00023295"/>
    </source>
</evidence>
<dbReference type="Gene3D" id="2.60.40.3010">
    <property type="match status" value="1"/>
</dbReference>
<dbReference type="Gene3D" id="2.60.120.260">
    <property type="entry name" value="Galactose-binding domain-like"/>
    <property type="match status" value="1"/>
</dbReference>
<proteinExistence type="inferred from homology"/>
<keyword evidence="4 11" id="KW-0732">Signal</keyword>
<keyword evidence="6 9" id="KW-0119">Carbohydrate metabolism</keyword>
<dbReference type="PROSITE" id="PS51257">
    <property type="entry name" value="PROKAR_LIPOPROTEIN"/>
    <property type="match status" value="1"/>
</dbReference>
<evidence type="ECO:0000256" key="5">
    <source>
        <dbReference type="ARBA" id="ARBA00022801"/>
    </source>
</evidence>
<dbReference type="InterPro" id="IPR035986">
    <property type="entry name" value="PKD_dom_sf"/>
</dbReference>
<evidence type="ECO:0000256" key="10">
    <source>
        <dbReference type="SAM" id="MobiDB-lite"/>
    </source>
</evidence>
<evidence type="ECO:0000256" key="6">
    <source>
        <dbReference type="ARBA" id="ARBA00023277"/>
    </source>
</evidence>
<keyword evidence="14" id="KW-1185">Reference proteome</keyword>
<feature type="region of interest" description="Disordered" evidence="10">
    <location>
        <begin position="21"/>
        <end position="48"/>
    </location>
</feature>
<name>A0ABT5KXW7_9ALTE</name>
<feature type="domain" description="GH10" evidence="12">
    <location>
        <begin position="393"/>
        <end position="680"/>
    </location>
</feature>
<accession>A0ABT5KXW7</accession>
<dbReference type="Pfam" id="PF22352">
    <property type="entry name" value="K319L-like_PKD"/>
    <property type="match status" value="1"/>
</dbReference>
<protein>
    <recommendedName>
        <fullName evidence="9">Beta-xylanase</fullName>
        <ecNumber evidence="9">3.2.1.8</ecNumber>
    </recommendedName>
</protein>
<sequence length="739" mass="81596">MYRSGRRLTIVSLIALLSACGGGGGGESSPTPPPANNPPPANTAPVADAGADQSVDELTLVTLSGSGTDSDGSISSYAWSQTAGTTVTLNDADTQSASFNAPDVSADEVLTFQLTVTDDDGDTGTDVVDITVIDITPTPPPPTEPPQNMQVPEGGILIIPDDAESSAAFWAGSGSEPVGTMTVVDVDHEQFSKALELDITNPSGTSWNGQAQVFTNAGVQNGDVVLLHFYFRSLSSQYETGTGFTTAVLEGPSPDFVQFVNRRVDSASEWVEYFIPAEITQDFDVGELAIKFGLGAGDRPQSYQIGGIELYNYQTNKSLEDLPVTSPTYAGRAPDAAWRAEAQQRIETHRKGDFTLTLQDANGNNIPATDINVTLTKHAYHFGSAIVSSRLIGTDEDSLTYQQKVLELFNQAGPENDLKWAPWIGEWGEAFSQQTTLAGLQWLKDHDIYARGHVLVWPSKRNLPNMMQQYLPDNTDEADPQALVEVENHIDDITLATADLLSEWDVLNEPFDNHYLMDAFGDEIMVDWFEQARENLPDHKLYINDYSILSSAGLDVAHQQHYQDTIAYLLEQGAPLDGIGFQSHFSDILTDIPSVYAILERFHQTFPDAVFRSTEFDIRTNDEQLQADYTRDFMTLFFSHPATVGIQLWGFWAQQHWFPEAAMYDEDWREKPNALVWKDLLFNQWHSEFDGQTDANGQFSERGFYGQYSVSFTHEGSDHTLTFTLEQGGDNQIVLKLPE</sequence>
<evidence type="ECO:0000256" key="3">
    <source>
        <dbReference type="ARBA" id="ARBA00022651"/>
    </source>
</evidence>
<evidence type="ECO:0000313" key="13">
    <source>
        <dbReference type="EMBL" id="MDC8829610.1"/>
    </source>
</evidence>
<evidence type="ECO:0000256" key="11">
    <source>
        <dbReference type="SAM" id="SignalP"/>
    </source>
</evidence>
<dbReference type="PRINTS" id="PR00134">
    <property type="entry name" value="GLHYDRLASE10"/>
</dbReference>
<dbReference type="InterPro" id="IPR017853">
    <property type="entry name" value="GH"/>
</dbReference>
<keyword evidence="3" id="KW-0858">Xylan degradation</keyword>
<dbReference type="PROSITE" id="PS51760">
    <property type="entry name" value="GH10_2"/>
    <property type="match status" value="1"/>
</dbReference>
<dbReference type="EMBL" id="JAQQXP010000001">
    <property type="protein sequence ID" value="MDC8829610.1"/>
    <property type="molecule type" value="Genomic_DNA"/>
</dbReference>